<dbReference type="AlphaFoldDB" id="A0AAE1U1T5"/>
<evidence type="ECO:0000256" key="3">
    <source>
        <dbReference type="ARBA" id="ARBA00022946"/>
    </source>
</evidence>
<keyword evidence="6" id="KW-0496">Mitochondrion</keyword>
<dbReference type="GO" id="GO:0003735">
    <property type="term" value="F:structural constituent of ribosome"/>
    <property type="evidence" value="ECO:0007669"/>
    <property type="project" value="TreeGrafter"/>
</dbReference>
<dbReference type="Gene3D" id="3.40.50.150">
    <property type="entry name" value="Vaccinia Virus protein VP39"/>
    <property type="match status" value="1"/>
</dbReference>
<dbReference type="GO" id="GO:0008168">
    <property type="term" value="F:methyltransferase activity"/>
    <property type="evidence" value="ECO:0007669"/>
    <property type="project" value="InterPro"/>
</dbReference>
<reference evidence="9" key="1">
    <citation type="submission" date="2023-11" db="EMBL/GenBank/DDBJ databases">
        <title>Genome assemblies of two species of porcelain crab, Petrolisthes cinctipes and Petrolisthes manimaculis (Anomura: Porcellanidae).</title>
        <authorList>
            <person name="Angst P."/>
        </authorList>
    </citation>
    <scope>NUCLEOTIDE SEQUENCE</scope>
    <source>
        <strain evidence="9">PB745_02</strain>
        <tissue evidence="9">Gill</tissue>
    </source>
</reference>
<name>A0AAE1U1T5_9EUCA</name>
<gene>
    <name evidence="9" type="ORF">Pmani_021303</name>
</gene>
<organism evidence="9 10">
    <name type="scientific">Petrolisthes manimaculis</name>
    <dbReference type="NCBI Taxonomy" id="1843537"/>
    <lineage>
        <taxon>Eukaryota</taxon>
        <taxon>Metazoa</taxon>
        <taxon>Ecdysozoa</taxon>
        <taxon>Arthropoda</taxon>
        <taxon>Crustacea</taxon>
        <taxon>Multicrustacea</taxon>
        <taxon>Malacostraca</taxon>
        <taxon>Eumalacostraca</taxon>
        <taxon>Eucarida</taxon>
        <taxon>Decapoda</taxon>
        <taxon>Pleocyemata</taxon>
        <taxon>Anomura</taxon>
        <taxon>Galatheoidea</taxon>
        <taxon>Porcellanidae</taxon>
        <taxon>Petrolisthes</taxon>
    </lineage>
</organism>
<dbReference type="Proteomes" id="UP001292094">
    <property type="component" value="Unassembled WGS sequence"/>
</dbReference>
<dbReference type="PANTHER" id="PTHR13184:SF5">
    <property type="entry name" value="METHYLTRANSFERASE-LIKE PROTEIN 17, MITOCHONDRIAL"/>
    <property type="match status" value="1"/>
</dbReference>
<comment type="subcellular location">
    <subcellularLocation>
        <location evidence="1">Mitochondrion</location>
    </subcellularLocation>
</comment>
<dbReference type="EMBL" id="JAWZYT010002074">
    <property type="protein sequence ID" value="KAK4306903.1"/>
    <property type="molecule type" value="Genomic_DNA"/>
</dbReference>
<keyword evidence="5" id="KW-0411">Iron-sulfur</keyword>
<dbReference type="InterPro" id="IPR052571">
    <property type="entry name" value="Mt_RNA_Methyltransferase"/>
</dbReference>
<keyword evidence="4" id="KW-0408">Iron</keyword>
<feature type="region of interest" description="Disordered" evidence="8">
    <location>
        <begin position="466"/>
        <end position="493"/>
    </location>
</feature>
<dbReference type="PANTHER" id="PTHR13184">
    <property type="entry name" value="37S RIBOSOMAL PROTEIN S22"/>
    <property type="match status" value="1"/>
</dbReference>
<dbReference type="SUPFAM" id="SSF53335">
    <property type="entry name" value="S-adenosyl-L-methionine-dependent methyltransferases"/>
    <property type="match status" value="1"/>
</dbReference>
<evidence type="ECO:0000313" key="10">
    <source>
        <dbReference type="Proteomes" id="UP001292094"/>
    </source>
</evidence>
<keyword evidence="2" id="KW-0479">Metal-binding</keyword>
<comment type="caution">
    <text evidence="9">The sequence shown here is derived from an EMBL/GenBank/DDBJ whole genome shotgun (WGS) entry which is preliminary data.</text>
</comment>
<dbReference type="Pfam" id="PF09243">
    <property type="entry name" value="Rsm22"/>
    <property type="match status" value="1"/>
</dbReference>
<evidence type="ECO:0000256" key="6">
    <source>
        <dbReference type="ARBA" id="ARBA00023128"/>
    </source>
</evidence>
<dbReference type="GO" id="GO:0046872">
    <property type="term" value="F:metal ion binding"/>
    <property type="evidence" value="ECO:0007669"/>
    <property type="project" value="UniProtKB-KW"/>
</dbReference>
<keyword evidence="10" id="KW-1185">Reference proteome</keyword>
<evidence type="ECO:0000256" key="2">
    <source>
        <dbReference type="ARBA" id="ARBA00022723"/>
    </source>
</evidence>
<sequence length="493" mass="56364">MNSLRNLHSVCRFSLRTLSTKEQTKPAFNFKLAGGVSEAIASGKLKRRHHPGSLGVGTVTLPDKLNQAVLTYLSSTEYSPKHLENDGKILSTRLWSRHKPLEDDQLRQKIAAIEAKIVEKETIDLDAPEMREEVRKRLLDSRMSKMHERMKREIYNWKPFQYDKYMSAVYMLARLVPDYAALVKILSEIRSRDPAFVPLAMLDFGSGVGSGMWALDGVWADLCKEAVCVDASPDMNNLADTLLRGGDPENPRQVRGGGTFFRQFLPMSDALRYNLVLSSRSLLELPDMDTRLKIIDILWRKTSGYLVIVEAGTSAGFRIVQEARDYVLNLTQTTGEEEVTCGDSHIFSPCPHDKICQRFNFSRIPLCNFSVNYKPLTLTKNQNPTSDKFSYVIIKRGARQQNHQEEWPRLIQQPLLRKRHAICRTCTSYGRLTELISTKRRHGSEIYRVCKYSNWGDRLPIVLPEPTEIPELDQSEDDSSENDESEQKKEILH</sequence>
<evidence type="ECO:0000256" key="4">
    <source>
        <dbReference type="ARBA" id="ARBA00023004"/>
    </source>
</evidence>
<dbReference type="GO" id="GO:0051536">
    <property type="term" value="F:iron-sulfur cluster binding"/>
    <property type="evidence" value="ECO:0007669"/>
    <property type="project" value="UniProtKB-KW"/>
</dbReference>
<evidence type="ECO:0000256" key="7">
    <source>
        <dbReference type="ARBA" id="ARBA00045681"/>
    </source>
</evidence>
<proteinExistence type="predicted"/>
<evidence type="ECO:0000256" key="1">
    <source>
        <dbReference type="ARBA" id="ARBA00004173"/>
    </source>
</evidence>
<feature type="compositionally biased region" description="Acidic residues" evidence="8">
    <location>
        <begin position="468"/>
        <end position="484"/>
    </location>
</feature>
<dbReference type="InterPro" id="IPR029063">
    <property type="entry name" value="SAM-dependent_MTases_sf"/>
</dbReference>
<evidence type="ECO:0000256" key="5">
    <source>
        <dbReference type="ARBA" id="ARBA00023014"/>
    </source>
</evidence>
<dbReference type="GO" id="GO:0005763">
    <property type="term" value="C:mitochondrial small ribosomal subunit"/>
    <property type="evidence" value="ECO:0007669"/>
    <property type="project" value="TreeGrafter"/>
</dbReference>
<evidence type="ECO:0008006" key="11">
    <source>
        <dbReference type="Google" id="ProtNLM"/>
    </source>
</evidence>
<evidence type="ECO:0000313" key="9">
    <source>
        <dbReference type="EMBL" id="KAK4306903.1"/>
    </source>
</evidence>
<protein>
    <recommendedName>
        <fullName evidence="11">Methyltransferase-like protein 17, mitochondrial</fullName>
    </recommendedName>
</protein>
<accession>A0AAE1U1T5</accession>
<dbReference type="GO" id="GO:0006412">
    <property type="term" value="P:translation"/>
    <property type="evidence" value="ECO:0007669"/>
    <property type="project" value="InterPro"/>
</dbReference>
<keyword evidence="3" id="KW-0809">Transit peptide</keyword>
<evidence type="ECO:0000256" key="8">
    <source>
        <dbReference type="SAM" id="MobiDB-lite"/>
    </source>
</evidence>
<dbReference type="InterPro" id="IPR015324">
    <property type="entry name" value="Ribosomal_Rsm22-like"/>
</dbReference>
<comment type="function">
    <text evidence="7">Mitochondrial ribosome (mitoribosome) assembly factor. Binds at the interface of the head and body domains of the mitochondrial small ribosomal subunit (mt-SSU), occluding the mRNA channel and preventing compaction of the head domain towards the body. Probable inactive methyltransferase: retains the characteristic folding and ability to bind S-adenosyl-L-methionine, but it probably lost its methyltransferase activity.</text>
</comment>